<feature type="region of interest" description="Disordered" evidence="1">
    <location>
        <begin position="156"/>
        <end position="226"/>
    </location>
</feature>
<feature type="region of interest" description="Disordered" evidence="1">
    <location>
        <begin position="1"/>
        <end position="23"/>
    </location>
</feature>
<feature type="compositionally biased region" description="Acidic residues" evidence="1">
    <location>
        <begin position="163"/>
        <end position="192"/>
    </location>
</feature>
<dbReference type="AlphaFoldDB" id="A0AA40A5F6"/>
<dbReference type="EMBL" id="JAUIRO010000006">
    <property type="protein sequence ID" value="KAK0709585.1"/>
    <property type="molecule type" value="Genomic_DNA"/>
</dbReference>
<proteinExistence type="predicted"/>
<feature type="non-terminal residue" evidence="2">
    <location>
        <position position="1"/>
    </location>
</feature>
<gene>
    <name evidence="2" type="ORF">B0T26DRAFT_722109</name>
</gene>
<protein>
    <submittedName>
        <fullName evidence="2">Uncharacterized protein</fullName>
    </submittedName>
</protein>
<dbReference type="Proteomes" id="UP001172101">
    <property type="component" value="Unassembled WGS sequence"/>
</dbReference>
<evidence type="ECO:0000256" key="1">
    <source>
        <dbReference type="SAM" id="MobiDB-lite"/>
    </source>
</evidence>
<dbReference type="GeneID" id="85325847"/>
<keyword evidence="3" id="KW-1185">Reference proteome</keyword>
<organism evidence="2 3">
    <name type="scientific">Lasiosphaeria miniovina</name>
    <dbReference type="NCBI Taxonomy" id="1954250"/>
    <lineage>
        <taxon>Eukaryota</taxon>
        <taxon>Fungi</taxon>
        <taxon>Dikarya</taxon>
        <taxon>Ascomycota</taxon>
        <taxon>Pezizomycotina</taxon>
        <taxon>Sordariomycetes</taxon>
        <taxon>Sordariomycetidae</taxon>
        <taxon>Sordariales</taxon>
        <taxon>Lasiosphaeriaceae</taxon>
        <taxon>Lasiosphaeria</taxon>
    </lineage>
</organism>
<sequence>RDRAKMSRKFDEMSSGPCNMERPTKRTRISSCEVCLALECTGCAPIAMAAISTATTTTTTTTTTAAGKLALFVSPAQQEASLRKNMLTWLTAEHASLLRGSGVAPPPWFLPDRHNRRPAAYTKDWVTGAMRPRTKTDEMVDGMSVAKRREWIANQRRRRGLDDSDSDSDSESESDEDSDDGSDDDSDSDEDVDSSHGSETPGLTDDDSEDEYDSESESPSPSPKTP</sequence>
<name>A0AA40A5F6_9PEZI</name>
<feature type="compositionally biased region" description="Basic and acidic residues" evidence="1">
    <location>
        <begin position="1"/>
        <end position="12"/>
    </location>
</feature>
<evidence type="ECO:0000313" key="2">
    <source>
        <dbReference type="EMBL" id="KAK0709585.1"/>
    </source>
</evidence>
<dbReference type="RefSeq" id="XP_060292889.1">
    <property type="nucleotide sequence ID" value="XM_060442577.1"/>
</dbReference>
<comment type="caution">
    <text evidence="2">The sequence shown here is derived from an EMBL/GenBank/DDBJ whole genome shotgun (WGS) entry which is preliminary data.</text>
</comment>
<evidence type="ECO:0000313" key="3">
    <source>
        <dbReference type="Proteomes" id="UP001172101"/>
    </source>
</evidence>
<feature type="compositionally biased region" description="Acidic residues" evidence="1">
    <location>
        <begin position="204"/>
        <end position="216"/>
    </location>
</feature>
<accession>A0AA40A5F6</accession>
<reference evidence="2" key="1">
    <citation type="submission" date="2023-06" db="EMBL/GenBank/DDBJ databases">
        <title>Genome-scale phylogeny and comparative genomics of the fungal order Sordariales.</title>
        <authorList>
            <consortium name="Lawrence Berkeley National Laboratory"/>
            <person name="Hensen N."/>
            <person name="Bonometti L."/>
            <person name="Westerberg I."/>
            <person name="Brannstrom I.O."/>
            <person name="Guillou S."/>
            <person name="Cros-Aarteil S."/>
            <person name="Calhoun S."/>
            <person name="Haridas S."/>
            <person name="Kuo A."/>
            <person name="Mondo S."/>
            <person name="Pangilinan J."/>
            <person name="Riley R."/>
            <person name="LaButti K."/>
            <person name="Andreopoulos B."/>
            <person name="Lipzen A."/>
            <person name="Chen C."/>
            <person name="Yanf M."/>
            <person name="Daum C."/>
            <person name="Ng V."/>
            <person name="Clum A."/>
            <person name="Steindorff A."/>
            <person name="Ohm R."/>
            <person name="Martin F."/>
            <person name="Silar P."/>
            <person name="Natvig D."/>
            <person name="Lalanne C."/>
            <person name="Gautier V."/>
            <person name="Ament-velasquez S.L."/>
            <person name="Kruys A."/>
            <person name="Hutchinson M.I."/>
            <person name="Powell A.J."/>
            <person name="Barry K."/>
            <person name="Miller A.N."/>
            <person name="Grigoriev I.V."/>
            <person name="Debuchy R."/>
            <person name="Gladieux P."/>
            <person name="Thoren M.H."/>
            <person name="Johannesson H."/>
        </authorList>
    </citation>
    <scope>NUCLEOTIDE SEQUENCE</scope>
    <source>
        <strain evidence="2">SMH2392-1A</strain>
    </source>
</reference>